<organism evidence="1">
    <name type="scientific">Arundo donax</name>
    <name type="common">Giant reed</name>
    <name type="synonym">Donax arundinaceus</name>
    <dbReference type="NCBI Taxonomy" id="35708"/>
    <lineage>
        <taxon>Eukaryota</taxon>
        <taxon>Viridiplantae</taxon>
        <taxon>Streptophyta</taxon>
        <taxon>Embryophyta</taxon>
        <taxon>Tracheophyta</taxon>
        <taxon>Spermatophyta</taxon>
        <taxon>Magnoliopsida</taxon>
        <taxon>Liliopsida</taxon>
        <taxon>Poales</taxon>
        <taxon>Poaceae</taxon>
        <taxon>PACMAD clade</taxon>
        <taxon>Arundinoideae</taxon>
        <taxon>Arundineae</taxon>
        <taxon>Arundo</taxon>
    </lineage>
</organism>
<proteinExistence type="predicted"/>
<dbReference type="PROSITE" id="PS51257">
    <property type="entry name" value="PROKAR_LIPOPROTEIN"/>
    <property type="match status" value="1"/>
</dbReference>
<name>A0A0A8Y3S0_ARUDO</name>
<protein>
    <submittedName>
        <fullName evidence="1">Uncharacterized protein</fullName>
    </submittedName>
</protein>
<reference evidence="1" key="2">
    <citation type="journal article" date="2015" name="Data Brief">
        <title>Shoot transcriptome of the giant reed, Arundo donax.</title>
        <authorList>
            <person name="Barrero R.A."/>
            <person name="Guerrero F.D."/>
            <person name="Moolhuijzen P."/>
            <person name="Goolsby J.A."/>
            <person name="Tidwell J."/>
            <person name="Bellgard S.E."/>
            <person name="Bellgard M.I."/>
        </authorList>
    </citation>
    <scope>NUCLEOTIDE SEQUENCE</scope>
    <source>
        <tissue evidence="1">Shoot tissue taken approximately 20 cm above the soil surface</tissue>
    </source>
</reference>
<reference evidence="1" key="1">
    <citation type="submission" date="2014-09" db="EMBL/GenBank/DDBJ databases">
        <authorList>
            <person name="Magalhaes I.L.F."/>
            <person name="Oliveira U."/>
            <person name="Santos F.R."/>
            <person name="Vidigal T.H.D.A."/>
            <person name="Brescovit A.D."/>
            <person name="Santos A.J."/>
        </authorList>
    </citation>
    <scope>NUCLEOTIDE SEQUENCE</scope>
    <source>
        <tissue evidence="1">Shoot tissue taken approximately 20 cm above the soil surface</tissue>
    </source>
</reference>
<evidence type="ECO:0000313" key="1">
    <source>
        <dbReference type="EMBL" id="JAD20976.1"/>
    </source>
</evidence>
<sequence length="55" mass="6495">MTKLKKINFISVFQIWFCSCSKISPDTRCKLCFTTYFLVHQSKTGGVCFLYIRYV</sequence>
<accession>A0A0A8Y3S0</accession>
<dbReference type="AlphaFoldDB" id="A0A0A8Y3S0"/>
<dbReference type="EMBL" id="GBRH01276919">
    <property type="protein sequence ID" value="JAD20976.1"/>
    <property type="molecule type" value="Transcribed_RNA"/>
</dbReference>